<dbReference type="InterPro" id="IPR013103">
    <property type="entry name" value="RVT_2"/>
</dbReference>
<dbReference type="InterPro" id="IPR057670">
    <property type="entry name" value="SH3_retrovirus"/>
</dbReference>
<feature type="domain" description="Retroviral polymerase SH3-like" evidence="5">
    <location>
        <begin position="246"/>
        <end position="303"/>
    </location>
</feature>
<feature type="domain" description="GAG-pre-integrase" evidence="4">
    <location>
        <begin position="55"/>
        <end position="128"/>
    </location>
</feature>
<evidence type="ECO:0000259" key="3">
    <source>
        <dbReference type="Pfam" id="PF07727"/>
    </source>
</evidence>
<dbReference type="Pfam" id="PF07727">
    <property type="entry name" value="RVT_2"/>
    <property type="match status" value="1"/>
</dbReference>
<dbReference type="EMBL" id="BKCJ010005182">
    <property type="protein sequence ID" value="GEU65346.1"/>
    <property type="molecule type" value="Genomic_DNA"/>
</dbReference>
<organism evidence="6">
    <name type="scientific">Tanacetum cinerariifolium</name>
    <name type="common">Dalmatian daisy</name>
    <name type="synonym">Chrysanthemum cinerariifolium</name>
    <dbReference type="NCBI Taxonomy" id="118510"/>
    <lineage>
        <taxon>Eukaryota</taxon>
        <taxon>Viridiplantae</taxon>
        <taxon>Streptophyta</taxon>
        <taxon>Embryophyta</taxon>
        <taxon>Tracheophyta</taxon>
        <taxon>Spermatophyta</taxon>
        <taxon>Magnoliopsida</taxon>
        <taxon>eudicotyledons</taxon>
        <taxon>Gunneridae</taxon>
        <taxon>Pentapetalae</taxon>
        <taxon>asterids</taxon>
        <taxon>campanulids</taxon>
        <taxon>Asterales</taxon>
        <taxon>Asteraceae</taxon>
        <taxon>Asteroideae</taxon>
        <taxon>Anthemideae</taxon>
        <taxon>Anthemidinae</taxon>
        <taxon>Tanacetum</taxon>
    </lineage>
</organism>
<dbReference type="Pfam" id="PF13976">
    <property type="entry name" value="gag_pre-integrs"/>
    <property type="match status" value="1"/>
</dbReference>
<proteinExistence type="predicted"/>
<dbReference type="PANTHER" id="PTHR42648:SF32">
    <property type="entry name" value="RIBONUCLEASE H-LIKE DOMAIN, GAG-PRE-INTEGRASE DOMAIN PROTEIN-RELATED"/>
    <property type="match status" value="1"/>
</dbReference>
<evidence type="ECO:0000256" key="1">
    <source>
        <dbReference type="ARBA" id="ARBA00022723"/>
    </source>
</evidence>
<dbReference type="GO" id="GO:0016787">
    <property type="term" value="F:hydrolase activity"/>
    <property type="evidence" value="ECO:0007669"/>
    <property type="project" value="UniProtKB-KW"/>
</dbReference>
<sequence length="925" mass="106129">MTDNISYLSEYEPYDGGYVSFRQGRGKITGKGIIKTDFKLKDYTNVLLRTHRQHNMYSIDLNNIVPHKNLTCLVVKASANESMLWYRRLGHLNFKTMNKLVRNNLVKGLPSKCFENDHTCVACLKGKQHKASCKTKLVNSMSKTLYTLHMGLFGPTFVSSHNHKWYCLVVTDDFSRVAERRNRTLIEAARTMLADAKLPVTFWVEAVNTACYVQNKVLVNKSQNKNSYELFNSRTLAIGFLRPFGCHVMILNTLDHLGKFDAKGDEGYFVGYFIYSKAFRVFNKRTKKVEENLHVDVLENKLIEKRAGPNWLFDIDTLTNSMNYVLVVIAGTSSTNISGRKDVASQAVKKDVSSLRYIALPNWFHEAHMESSNSDAQDACNVDVPECSGIFNPTATSKIPLADQMESLTVESKIPTFSLPVLTICLDNSPETLSDSRLISKGVFSQEEIPSLDNALTLSNQFEDIIRVEADLSNIESSIPASPTPTFRIHKDHPKSQIISLVDTHVQTRHKSKEIEEHSFIATIHQKTNHDLLQFCLFLCFLSQEEPKKIFDALKDPRWKEGFDYKEVFAPVARIEAIRLFLAYASFMGFIVYQMDVKSAFLYGIIDEEVYVMQPPGFQDPEFLNRVYKVEKKLAFCDYHNMIAILEKIEHNINFHQIVDFLEASHIRTISESSLRRHIKLNDEEGISSLPDTELFENLSLMGYNILPNQRFTFQEGQFSHQWKFLIHTIMQCLCPKSTGYNEFSSNIATAVVCLATNKELMELCTSLQRQQTQMAAKIKAQDLEISGLKARVKFFEDKDRGSVEPSQEDAPSKGGLCKKGKKFCAYVLKEEGERIKRKRLKLDQWSAKRIKTSEDVSEEDLKEMVQLVPIEEVYVEALQFDREDLHQLWILVKETLSIKQATNDKEKELWVELKRLFEPDFKDQ</sequence>
<dbReference type="GO" id="GO:0046872">
    <property type="term" value="F:metal ion binding"/>
    <property type="evidence" value="ECO:0007669"/>
    <property type="project" value="UniProtKB-KW"/>
</dbReference>
<keyword evidence="2" id="KW-0378">Hydrolase</keyword>
<evidence type="ECO:0000313" key="6">
    <source>
        <dbReference type="EMBL" id="GEU65346.1"/>
    </source>
</evidence>
<keyword evidence="1" id="KW-0479">Metal-binding</keyword>
<dbReference type="InterPro" id="IPR012337">
    <property type="entry name" value="RNaseH-like_sf"/>
</dbReference>
<name>A0A6L2LU98_TANCI</name>
<comment type="caution">
    <text evidence="6">The sequence shown here is derived from an EMBL/GenBank/DDBJ whole genome shotgun (WGS) entry which is preliminary data.</text>
</comment>
<dbReference type="InterPro" id="IPR025724">
    <property type="entry name" value="GAG-pre-integrase_dom"/>
</dbReference>
<evidence type="ECO:0000259" key="5">
    <source>
        <dbReference type="Pfam" id="PF25597"/>
    </source>
</evidence>
<dbReference type="PANTHER" id="PTHR42648">
    <property type="entry name" value="TRANSPOSASE, PUTATIVE-RELATED"/>
    <property type="match status" value="1"/>
</dbReference>
<reference evidence="6" key="1">
    <citation type="journal article" date="2019" name="Sci. Rep.">
        <title>Draft genome of Tanacetum cinerariifolium, the natural source of mosquito coil.</title>
        <authorList>
            <person name="Yamashiro T."/>
            <person name="Shiraishi A."/>
            <person name="Satake H."/>
            <person name="Nakayama K."/>
        </authorList>
    </citation>
    <scope>NUCLEOTIDE SEQUENCE</scope>
</reference>
<protein>
    <submittedName>
        <fullName evidence="6">Uncharacterized protein</fullName>
    </submittedName>
</protein>
<dbReference type="AlphaFoldDB" id="A0A6L2LU98"/>
<feature type="domain" description="Reverse transcriptase Ty1/copia-type" evidence="3">
    <location>
        <begin position="562"/>
        <end position="634"/>
    </location>
</feature>
<evidence type="ECO:0000259" key="4">
    <source>
        <dbReference type="Pfam" id="PF13976"/>
    </source>
</evidence>
<evidence type="ECO:0000256" key="2">
    <source>
        <dbReference type="ARBA" id="ARBA00022801"/>
    </source>
</evidence>
<gene>
    <name evidence="6" type="ORF">Tci_037324</name>
</gene>
<dbReference type="Pfam" id="PF25597">
    <property type="entry name" value="SH3_retrovirus"/>
    <property type="match status" value="1"/>
</dbReference>
<dbReference type="SUPFAM" id="SSF53098">
    <property type="entry name" value="Ribonuclease H-like"/>
    <property type="match status" value="1"/>
</dbReference>
<accession>A0A6L2LU98</accession>
<dbReference type="InterPro" id="IPR039537">
    <property type="entry name" value="Retrotran_Ty1/copia-like"/>
</dbReference>